<organism evidence="1 2">
    <name type="scientific">Ascosphaera apis ARSEF 7405</name>
    <dbReference type="NCBI Taxonomy" id="392613"/>
    <lineage>
        <taxon>Eukaryota</taxon>
        <taxon>Fungi</taxon>
        <taxon>Dikarya</taxon>
        <taxon>Ascomycota</taxon>
        <taxon>Pezizomycotina</taxon>
        <taxon>Eurotiomycetes</taxon>
        <taxon>Eurotiomycetidae</taxon>
        <taxon>Onygenales</taxon>
        <taxon>Ascosphaeraceae</taxon>
        <taxon>Ascosphaera</taxon>
    </lineage>
</organism>
<name>A0A167XGA8_9EURO</name>
<dbReference type="EMBL" id="AZGZ01000018">
    <property type="protein sequence ID" value="KZZ90055.1"/>
    <property type="molecule type" value="Genomic_DNA"/>
</dbReference>
<comment type="caution">
    <text evidence="1">The sequence shown here is derived from an EMBL/GenBank/DDBJ whole genome shotgun (WGS) entry which is preliminary data.</text>
</comment>
<proteinExistence type="predicted"/>
<accession>A0A167XGA8</accession>
<keyword evidence="2" id="KW-1185">Reference proteome</keyword>
<dbReference type="OrthoDB" id="4344093at2759"/>
<gene>
    <name evidence="1" type="ORF">AAP_04005</name>
</gene>
<dbReference type="VEuPathDB" id="FungiDB:AAP_04005"/>
<dbReference type="AlphaFoldDB" id="A0A167XGA8"/>
<dbReference type="Proteomes" id="UP000242877">
    <property type="component" value="Unassembled WGS sequence"/>
</dbReference>
<evidence type="ECO:0000313" key="1">
    <source>
        <dbReference type="EMBL" id="KZZ90055.1"/>
    </source>
</evidence>
<sequence>MRSTLPDVEEEHMHIWAHELAQHLLVNHLVIASNSKFFDFTQASAFVVQFYDSRPLTPAALYPIVEEQMAGFTKESIEAVANTCHSYQALTFDGIVDAVDQITDLLEKRRKLHGLDNDKFPSRLLVLEGIDQSLEEITRSSSVLLAQAKLAPLLQKLTIISHTFFPKLSILIVNSVGSSPFITASHPAPALNSIFAVPATEPGLVQKSHLSYSSPLAKSLDRAIDTHLLVSHVGPNITVEVAKDRTGDALGRWCVL</sequence>
<protein>
    <submittedName>
        <fullName evidence="1">Uncharacterized protein</fullName>
    </submittedName>
</protein>
<evidence type="ECO:0000313" key="2">
    <source>
        <dbReference type="Proteomes" id="UP000242877"/>
    </source>
</evidence>
<reference evidence="1 2" key="1">
    <citation type="journal article" date="2016" name="Genome Biol. Evol.">
        <title>Divergent and convergent evolution of fungal pathogenicity.</title>
        <authorList>
            <person name="Shang Y."/>
            <person name="Xiao G."/>
            <person name="Zheng P."/>
            <person name="Cen K."/>
            <person name="Zhan S."/>
            <person name="Wang C."/>
        </authorList>
    </citation>
    <scope>NUCLEOTIDE SEQUENCE [LARGE SCALE GENOMIC DNA]</scope>
    <source>
        <strain evidence="1 2">ARSEF 7405</strain>
    </source>
</reference>